<organism evidence="2 3">
    <name type="scientific">Candidatus Phycorickettsia trachydisci</name>
    <dbReference type="NCBI Taxonomy" id="2115978"/>
    <lineage>
        <taxon>Bacteria</taxon>
        <taxon>Pseudomonadati</taxon>
        <taxon>Pseudomonadota</taxon>
        <taxon>Alphaproteobacteria</taxon>
        <taxon>Rickettsiales</taxon>
        <taxon>Rickettsiaceae</taxon>
        <taxon>Candidatus Phycorickettsia</taxon>
    </lineage>
</organism>
<dbReference type="KEGG" id="ptc:phytr_1140"/>
<dbReference type="Pfam" id="PF14441">
    <property type="entry name" value="OTT_1508_deam"/>
    <property type="match status" value="1"/>
</dbReference>
<dbReference type="InterPro" id="IPR027796">
    <property type="entry name" value="OTT_1508_deam-like"/>
</dbReference>
<name>A0A2P1P754_9RICK</name>
<sequence>MIQGRGNGLKWYNKPKQSLIYMNSQGRVCSKDKNQHPPRMGGAIDYHEKTEYDYRVLDALAAILNLQTPCTAVMRDVDKKHKFYVSYNNNISLKVWKMVQSAAGFINNFIADDGQTHMKSKNIPALIGMYIAFNDDFKKLFDPNNTFVGSLRTNSKTLELIAKITQHRNELIGFKLDSIKSEEFKRLCCSIAEDYFHLLSEVAEENATNEQSSLRNESLLNFLKRPVKDVLKSVVTLKKEAQDDNSLKTVEIEILNNPEGLHAEMVLLKKALKDFREGSRTTFEFYMGISKLCCYLCHRTLDLLKDKIPDLKVITRGTHNTFYIGWILPDKTLKSEIDEVLKEVEEEINSTSGKHKSAPVLMRQESSDETLEEEITLLSKINDIIKPLTKPIAKKISDRLKALETLKKEIKEAFFYDDVEITESKIDASHAEIVVSEAESDDLSENETTDMDDYDITFGTVDTVGEGVEEG</sequence>
<dbReference type="OrthoDB" id="7162257at2"/>
<feature type="compositionally biased region" description="Acidic residues" evidence="1">
    <location>
        <begin position="438"/>
        <end position="455"/>
    </location>
</feature>
<evidence type="ECO:0000313" key="3">
    <source>
        <dbReference type="Proteomes" id="UP000241762"/>
    </source>
</evidence>
<protein>
    <submittedName>
        <fullName evidence="2">Uncharacterized protein</fullName>
    </submittedName>
</protein>
<feature type="region of interest" description="Disordered" evidence="1">
    <location>
        <begin position="437"/>
        <end position="456"/>
    </location>
</feature>
<evidence type="ECO:0000256" key="1">
    <source>
        <dbReference type="SAM" id="MobiDB-lite"/>
    </source>
</evidence>
<dbReference type="RefSeq" id="WP_106873951.1">
    <property type="nucleotide sequence ID" value="NZ_CP027845.1"/>
</dbReference>
<gene>
    <name evidence="2" type="ORF">phytr_1140</name>
</gene>
<dbReference type="EMBL" id="CP027845">
    <property type="protein sequence ID" value="AVP87075.1"/>
    <property type="molecule type" value="Genomic_DNA"/>
</dbReference>
<proteinExistence type="predicted"/>
<keyword evidence="3" id="KW-1185">Reference proteome</keyword>
<dbReference type="Proteomes" id="UP000241762">
    <property type="component" value="Chromosome"/>
</dbReference>
<reference evidence="2 3" key="1">
    <citation type="submission" date="2018-03" db="EMBL/GenBank/DDBJ databases">
        <title>A gene transfer event suggests a long-term partnership between eustigmatophyte algae and a novel lineage of endosymbiotic bacteria.</title>
        <authorList>
            <person name="Yurchenko T."/>
            <person name="Sevcikova T."/>
            <person name="Pribyl P."/>
            <person name="El Karkouri K."/>
            <person name="Klimes V."/>
            <person name="Amaral R."/>
            <person name="Zbrankova V."/>
            <person name="Kim E."/>
            <person name="Raoult D."/>
            <person name="Santos L.M.A."/>
            <person name="Elias M."/>
        </authorList>
    </citation>
    <scope>NUCLEOTIDE SEQUENCE [LARGE SCALE GENOMIC DNA]</scope>
    <source>
        <strain evidence="2">CCALA 838</strain>
    </source>
</reference>
<dbReference type="AlphaFoldDB" id="A0A2P1P754"/>
<accession>A0A2P1P754</accession>
<evidence type="ECO:0000313" key="2">
    <source>
        <dbReference type="EMBL" id="AVP87075.1"/>
    </source>
</evidence>